<name>A0ABW4QKJ6_9BACL</name>
<dbReference type="EMBL" id="JBHUFW010000011">
    <property type="protein sequence ID" value="MFD1864157.1"/>
    <property type="molecule type" value="Genomic_DNA"/>
</dbReference>
<protein>
    <submittedName>
        <fullName evidence="2">GAF domain-containing protein</fullName>
    </submittedName>
</protein>
<dbReference type="SUPFAM" id="SSF55781">
    <property type="entry name" value="GAF domain-like"/>
    <property type="match status" value="1"/>
</dbReference>
<dbReference type="RefSeq" id="WP_204890539.1">
    <property type="nucleotide sequence ID" value="NZ_JBHUFW010000011.1"/>
</dbReference>
<dbReference type="Gene3D" id="3.30.450.40">
    <property type="match status" value="1"/>
</dbReference>
<gene>
    <name evidence="2" type="ORF">ACFSDB_14695</name>
</gene>
<dbReference type="Proteomes" id="UP001597273">
    <property type="component" value="Unassembled WGS sequence"/>
</dbReference>
<feature type="domain" description="GAF" evidence="1">
    <location>
        <begin position="12"/>
        <end position="135"/>
    </location>
</feature>
<keyword evidence="3" id="KW-1185">Reference proteome</keyword>
<evidence type="ECO:0000313" key="2">
    <source>
        <dbReference type="EMBL" id="MFD1864157.1"/>
    </source>
</evidence>
<accession>A0ABW4QKJ6</accession>
<comment type="caution">
    <text evidence="2">The sequence shown here is derived from an EMBL/GenBank/DDBJ whole genome shotgun (WGS) entry which is preliminary data.</text>
</comment>
<reference evidence="3" key="1">
    <citation type="journal article" date="2019" name="Int. J. Syst. Evol. Microbiol.">
        <title>The Global Catalogue of Microorganisms (GCM) 10K type strain sequencing project: providing services to taxonomists for standard genome sequencing and annotation.</title>
        <authorList>
            <consortium name="The Broad Institute Genomics Platform"/>
            <consortium name="The Broad Institute Genome Sequencing Center for Infectious Disease"/>
            <person name="Wu L."/>
            <person name="Ma J."/>
        </authorList>
    </citation>
    <scope>NUCLEOTIDE SEQUENCE [LARGE SCALE GENOMIC DNA]</scope>
    <source>
        <strain evidence="3">CGMCC 1.15475</strain>
    </source>
</reference>
<dbReference type="InterPro" id="IPR029016">
    <property type="entry name" value="GAF-like_dom_sf"/>
</dbReference>
<evidence type="ECO:0000313" key="3">
    <source>
        <dbReference type="Proteomes" id="UP001597273"/>
    </source>
</evidence>
<proteinExistence type="predicted"/>
<dbReference type="InterPro" id="IPR003018">
    <property type="entry name" value="GAF"/>
</dbReference>
<organism evidence="2 3">
    <name type="scientific">Planococcus chinensis</name>
    <dbReference type="NCBI Taxonomy" id="272917"/>
    <lineage>
        <taxon>Bacteria</taxon>
        <taxon>Bacillati</taxon>
        <taxon>Bacillota</taxon>
        <taxon>Bacilli</taxon>
        <taxon>Bacillales</taxon>
        <taxon>Caryophanaceae</taxon>
        <taxon>Planococcus</taxon>
    </lineage>
</organism>
<dbReference type="Pfam" id="PF13185">
    <property type="entry name" value="GAF_2"/>
    <property type="match status" value="1"/>
</dbReference>
<sequence length="152" mass="17097">MKKHIDYLTELENIRTATGCDFVAIVLVEPAENQHVLKWKYATGSISSRLKHVTLQSGKGIAGMVFKTGKPLIVHDVADFTDREDLFNYPILALEKLKSMGAYPLWHEGRVAGVLLGGFREAHKMTEQNLRILKQSSKKRIGSLDGKELMFN</sequence>
<evidence type="ECO:0000259" key="1">
    <source>
        <dbReference type="Pfam" id="PF13185"/>
    </source>
</evidence>